<organism evidence="1 2">
    <name type="scientific">Amycolatopsis samaneae</name>
    <dbReference type="NCBI Taxonomy" id="664691"/>
    <lineage>
        <taxon>Bacteria</taxon>
        <taxon>Bacillati</taxon>
        <taxon>Actinomycetota</taxon>
        <taxon>Actinomycetes</taxon>
        <taxon>Pseudonocardiales</taxon>
        <taxon>Pseudonocardiaceae</taxon>
        <taxon>Amycolatopsis</taxon>
    </lineage>
</organism>
<dbReference type="EMBL" id="JBHUKU010000014">
    <property type="protein sequence ID" value="MFD2461853.1"/>
    <property type="molecule type" value="Genomic_DNA"/>
</dbReference>
<dbReference type="InterPro" id="IPR036689">
    <property type="entry name" value="ESAT-6-like_sf"/>
</dbReference>
<comment type="caution">
    <text evidence="1">The sequence shown here is derived from an EMBL/GenBank/DDBJ whole genome shotgun (WGS) entry which is preliminary data.</text>
</comment>
<accession>A0ABW5GLW9</accession>
<reference evidence="2" key="1">
    <citation type="journal article" date="2019" name="Int. J. Syst. Evol. Microbiol.">
        <title>The Global Catalogue of Microorganisms (GCM) 10K type strain sequencing project: providing services to taxonomists for standard genome sequencing and annotation.</title>
        <authorList>
            <consortium name="The Broad Institute Genomics Platform"/>
            <consortium name="The Broad Institute Genome Sequencing Center for Infectious Disease"/>
            <person name="Wu L."/>
            <person name="Ma J."/>
        </authorList>
    </citation>
    <scope>NUCLEOTIDE SEQUENCE [LARGE SCALE GENOMIC DNA]</scope>
    <source>
        <strain evidence="2">CGMCC 4.7643</strain>
    </source>
</reference>
<name>A0ABW5GLW9_9PSEU</name>
<dbReference type="Gene3D" id="1.10.287.1060">
    <property type="entry name" value="ESAT-6-like"/>
    <property type="match status" value="1"/>
</dbReference>
<proteinExistence type="predicted"/>
<dbReference type="Proteomes" id="UP001597419">
    <property type="component" value="Unassembled WGS sequence"/>
</dbReference>
<evidence type="ECO:0000313" key="1">
    <source>
        <dbReference type="EMBL" id="MFD2461853.1"/>
    </source>
</evidence>
<protein>
    <submittedName>
        <fullName evidence="1">WXG100 family type VII secretion target</fullName>
    </submittedName>
</protein>
<gene>
    <name evidence="1" type="ORF">ACFSYJ_24815</name>
</gene>
<sequence>MTTPNISVPYSELARGIGEIQNHANQMNQTSMWVSDIRSHLQQMHRSPSALQYQNKVQQWSENYQLVKRQFDDIIAKLQGTINSFRTADDQNLDLTQGFQTTPEVGASYENALS</sequence>
<evidence type="ECO:0000313" key="2">
    <source>
        <dbReference type="Proteomes" id="UP001597419"/>
    </source>
</evidence>
<dbReference type="RefSeq" id="WP_345390849.1">
    <property type="nucleotide sequence ID" value="NZ_BAABHG010000004.1"/>
</dbReference>
<keyword evidence="2" id="KW-1185">Reference proteome</keyword>
<dbReference type="SUPFAM" id="SSF140453">
    <property type="entry name" value="EsxAB dimer-like"/>
    <property type="match status" value="1"/>
</dbReference>